<evidence type="ECO:0000256" key="10">
    <source>
        <dbReference type="ARBA" id="ARBA00022889"/>
    </source>
</evidence>
<dbReference type="InterPro" id="IPR050971">
    <property type="entry name" value="Cadherin-domain_protein"/>
</dbReference>
<keyword evidence="3" id="KW-1003">Cell membrane</keyword>
<feature type="domain" description="Cadherin" evidence="21">
    <location>
        <begin position="369"/>
        <end position="480"/>
    </location>
</feature>
<dbReference type="FunFam" id="2.60.40.60:FF:000074">
    <property type="entry name" value="Desmoglein 4"/>
    <property type="match status" value="1"/>
</dbReference>
<dbReference type="Pfam" id="PF01049">
    <property type="entry name" value="CADH_Y-type_LIR"/>
    <property type="match status" value="1"/>
</dbReference>
<evidence type="ECO:0000256" key="1">
    <source>
        <dbReference type="ARBA" id="ARBA00004251"/>
    </source>
</evidence>
<dbReference type="PANTHER" id="PTHR24025:SF1">
    <property type="entry name" value="DESMOGLEIN-2"/>
    <property type="match status" value="1"/>
</dbReference>
<evidence type="ECO:0000256" key="5">
    <source>
        <dbReference type="ARBA" id="ARBA00022692"/>
    </source>
</evidence>
<evidence type="ECO:0000256" key="16">
    <source>
        <dbReference type="RuleBase" id="RU003318"/>
    </source>
</evidence>
<keyword evidence="9 15" id="KW-0106">Calcium</keyword>
<dbReference type="GO" id="GO:0030057">
    <property type="term" value="C:desmosome"/>
    <property type="evidence" value="ECO:0007669"/>
    <property type="project" value="UniProtKB-SubCell"/>
</dbReference>
<evidence type="ECO:0000256" key="17">
    <source>
        <dbReference type="RuleBase" id="RU004358"/>
    </source>
</evidence>
<feature type="signal peptide" evidence="20">
    <location>
        <begin position="1"/>
        <end position="26"/>
    </location>
</feature>
<proteinExistence type="predicted"/>
<feature type="chain" id="PRO_5017449911" evidence="20">
    <location>
        <begin position="27"/>
        <end position="1087"/>
    </location>
</feature>
<dbReference type="InterPro" id="IPR027397">
    <property type="entry name" value="Catenin-bd_sf"/>
</dbReference>
<dbReference type="Gene3D" id="2.60.40.60">
    <property type="entry name" value="Cadherins"/>
    <property type="match status" value="5"/>
</dbReference>
<dbReference type="GO" id="GO:0045216">
    <property type="term" value="P:cell-cell junction organization"/>
    <property type="evidence" value="ECO:0007669"/>
    <property type="project" value="UniProtKB-ARBA"/>
</dbReference>
<feature type="domain" description="Cadherin" evidence="21">
    <location>
        <begin position="62"/>
        <end position="143"/>
    </location>
</feature>
<evidence type="ECO:0000313" key="22">
    <source>
        <dbReference type="Ensembl" id="ENSPKIP00000017739.1"/>
    </source>
</evidence>
<evidence type="ECO:0000313" key="23">
    <source>
        <dbReference type="Proteomes" id="UP000261540"/>
    </source>
</evidence>
<dbReference type="Proteomes" id="UP000261540">
    <property type="component" value="Unplaced"/>
</dbReference>
<dbReference type="InterPro" id="IPR020894">
    <property type="entry name" value="Cadherin_CS"/>
</dbReference>
<evidence type="ECO:0000256" key="15">
    <source>
        <dbReference type="PROSITE-ProRule" id="PRU00043"/>
    </source>
</evidence>
<dbReference type="Pfam" id="PF00028">
    <property type="entry name" value="Cadherin"/>
    <property type="match status" value="2"/>
</dbReference>
<dbReference type="PANTHER" id="PTHR24025">
    <property type="entry name" value="DESMOGLEIN FAMILY MEMBER"/>
    <property type="match status" value="1"/>
</dbReference>
<gene>
    <name evidence="22" type="primary">DSG2</name>
</gene>
<keyword evidence="5 16" id="KW-0812">Transmembrane</keyword>
<dbReference type="GO" id="GO:0005886">
    <property type="term" value="C:plasma membrane"/>
    <property type="evidence" value="ECO:0007669"/>
    <property type="project" value="UniProtKB-SubCell"/>
</dbReference>
<dbReference type="SMART" id="SM00112">
    <property type="entry name" value="CA"/>
    <property type="match status" value="4"/>
</dbReference>
<keyword evidence="14" id="KW-0325">Glycoprotein</keyword>
<keyword evidence="8" id="KW-0677">Repeat</keyword>
<keyword evidence="7 20" id="KW-0732">Signal</keyword>
<dbReference type="PRINTS" id="PR00205">
    <property type="entry name" value="CADHERIN"/>
</dbReference>
<feature type="transmembrane region" description="Helical" evidence="19">
    <location>
        <begin position="589"/>
        <end position="614"/>
    </location>
</feature>
<comment type="subcellular location">
    <subcellularLocation>
        <location evidence="2">Cell junction</location>
        <location evidence="2">Desmosome</location>
    </subcellularLocation>
    <subcellularLocation>
        <location evidence="1 16">Cell membrane</location>
        <topology evidence="1 16">Single-pass type I membrane protein</topology>
    </subcellularLocation>
</comment>
<dbReference type="GO" id="GO:0007156">
    <property type="term" value="P:homophilic cell adhesion via plasma membrane adhesion molecules"/>
    <property type="evidence" value="ECO:0007669"/>
    <property type="project" value="InterPro"/>
</dbReference>
<dbReference type="PROSITE" id="PS50268">
    <property type="entry name" value="CADHERIN_2"/>
    <property type="match status" value="4"/>
</dbReference>
<dbReference type="FunFam" id="2.60.40.60:FF:000031">
    <property type="entry name" value="Cadherin 3"/>
    <property type="match status" value="1"/>
</dbReference>
<feature type="region of interest" description="Disordered" evidence="18">
    <location>
        <begin position="818"/>
        <end position="843"/>
    </location>
</feature>
<evidence type="ECO:0000256" key="4">
    <source>
        <dbReference type="ARBA" id="ARBA00022685"/>
    </source>
</evidence>
<dbReference type="STRING" id="1676925.ENSPKIP00000017739"/>
<feature type="domain" description="Cadherin" evidence="21">
    <location>
        <begin position="150"/>
        <end position="254"/>
    </location>
</feature>
<comment type="function">
    <text evidence="17">A component of desmosome cell-cell junctions which are required for positive regulation of cellular adhesion. Involved in the interaction of plaque proteins and intermediate filaments mediating cell-cell adhesion.</text>
</comment>
<dbReference type="InterPro" id="IPR002126">
    <property type="entry name" value="Cadherin-like_dom"/>
</dbReference>
<evidence type="ECO:0000256" key="12">
    <source>
        <dbReference type="ARBA" id="ARBA00022989"/>
    </source>
</evidence>
<dbReference type="FunFam" id="2.60.40.60:FF:000083">
    <property type="entry name" value="Desmoglein 1"/>
    <property type="match status" value="1"/>
</dbReference>
<organism evidence="22 23">
    <name type="scientific">Paramormyrops kingsleyae</name>
    <dbReference type="NCBI Taxonomy" id="1676925"/>
    <lineage>
        <taxon>Eukaryota</taxon>
        <taxon>Metazoa</taxon>
        <taxon>Chordata</taxon>
        <taxon>Craniata</taxon>
        <taxon>Vertebrata</taxon>
        <taxon>Euteleostomi</taxon>
        <taxon>Actinopterygii</taxon>
        <taxon>Neopterygii</taxon>
        <taxon>Teleostei</taxon>
        <taxon>Osteoglossocephala</taxon>
        <taxon>Osteoglossomorpha</taxon>
        <taxon>Osteoglossiformes</taxon>
        <taxon>Mormyridae</taxon>
        <taxon>Paramormyrops</taxon>
    </lineage>
</organism>
<evidence type="ECO:0000256" key="19">
    <source>
        <dbReference type="SAM" id="Phobius"/>
    </source>
</evidence>
<dbReference type="InterPro" id="IPR009122">
    <property type="entry name" value="Desmosomal_cadherin"/>
</dbReference>
<evidence type="ECO:0000256" key="8">
    <source>
        <dbReference type="ARBA" id="ARBA00022737"/>
    </source>
</evidence>
<dbReference type="SUPFAM" id="SSF49313">
    <property type="entry name" value="Cadherin-like"/>
    <property type="match status" value="5"/>
</dbReference>
<name>A0A3B3RH31_9TELE</name>
<dbReference type="InterPro" id="IPR015919">
    <property type="entry name" value="Cadherin-like_sf"/>
</dbReference>
<protein>
    <submittedName>
        <fullName evidence="22">Desmoglein-2-like</fullName>
    </submittedName>
</protein>
<dbReference type="FunFam" id="2.60.40.60:FF:000068">
    <property type="entry name" value="Desmoglein 1"/>
    <property type="match status" value="1"/>
</dbReference>
<dbReference type="PROSITE" id="PS00232">
    <property type="entry name" value="CADHERIN_1"/>
    <property type="match status" value="2"/>
</dbReference>
<dbReference type="GeneTree" id="ENSGT01030000234624"/>
<dbReference type="OrthoDB" id="8961010at2759"/>
<keyword evidence="12 19" id="KW-1133">Transmembrane helix</keyword>
<dbReference type="PRINTS" id="PR01818">
    <property type="entry name" value="DESMOCADHERN"/>
</dbReference>
<evidence type="ECO:0000256" key="14">
    <source>
        <dbReference type="ARBA" id="ARBA00023180"/>
    </source>
</evidence>
<evidence type="ECO:0000256" key="11">
    <source>
        <dbReference type="ARBA" id="ARBA00022949"/>
    </source>
</evidence>
<keyword evidence="13 19" id="KW-0472">Membrane</keyword>
<feature type="domain" description="Cadherin" evidence="21">
    <location>
        <begin position="255"/>
        <end position="368"/>
    </location>
</feature>
<sequence length="1087" mass="117575">MAHVLLANTLLLPVLLLTVLKCEADAEEPKLSRQKREWIIPPRTLIENTDYRGQVIAKIRSDEQENDTIIYSLEGVGADRNPVGLFTVNPASGDVQVTEILDREKASVYYLLGVAKFRNGAKAEKDIELRFIVADQNDCAPRFIFSPNGEIYESSPEATYILNVTATDDDDPDTLNSKISYSIIQQNPGGNSMFYIKAASGQIYVRLPTLDRETTDSYRLVIKATDLDGDAGGNTATASIVIKILDINDNVPTLEKESYEGSVEENLANVEVIRIKALDKDQVNTDNWLAVFTIESGNEAEYFNITTDPKTNEGILIVKKPLDYEELKELDLKISVSNKAEYHVSTSVLKKTYPIKVKVKNVPEGPIFKPRLKVFNVSEGTETHIHTVIAKYPAIDGDTFEIAKDVRYIKGKDPDNWLIINEKTAEIKLNKLPDRESVFLKNGTYYAEIICMTTTGSHFQSSTGTIALMVEDTNDHCPVLVKMPQTMCTDHNVIYVTAMDNDLEPNGPPFVFTIVPGSTKEALMVEQINDTTVVLRATKSLWPGTYQVALEVRDQQGKACSQAQVVNFQVCTCAKDGICASTREMSSAAFGPSAVALFLLGLLLLLLVPLLLLFCACSSKGHFLDIPFDSSAPLSLGNTEKIGEDKVVPLLQQTIEIDHPLGAIKKQTVTGLGAGFSGMYGTGYVGGFGMGSSHGMAMSTKNYNHLQAERLSREEYWRHNLGNRSQVSVGMAEDAFQGIALSEEFLEDYYSQRASIAPVESDPHIDALLLYDYEGGGSPAGSVGCCSILEADNDLEFLNHLDSKFKTLADICTGKSIEVEGPAPHPKPAPRRSPAPSPAPSLTMAHKGFATAAAGTEARMTGSLHMSSSSSSAALEEQVVSAAAAVQQHGAAQQTMVLPTPAYILQPQPVYIATAPRLQTAHYLVDQEAALQGMQGMQGMYMLSDTVKPSGLLAGPLAHDTLSKSGKVVILEQGVRPGQASQINLVPAGTAAAQKVLVVESRQGGAAQDNGGLLARSGTRQEVVFPGDASLLLSEGKSFLLEARQGSPLLGNEAVESQGALSALNQTSSHKLVVQEKVSVTERSVHG</sequence>
<dbReference type="GO" id="GO:0055113">
    <property type="term" value="P:epiboly involved in gastrulation with mouth forming second"/>
    <property type="evidence" value="ECO:0007669"/>
    <property type="project" value="UniProtKB-ARBA"/>
</dbReference>
<evidence type="ECO:0000256" key="13">
    <source>
        <dbReference type="ARBA" id="ARBA00023136"/>
    </source>
</evidence>
<dbReference type="PRINTS" id="PR01819">
    <property type="entry name" value="DESMOGLEIN"/>
</dbReference>
<evidence type="ECO:0000256" key="7">
    <source>
        <dbReference type="ARBA" id="ARBA00022729"/>
    </source>
</evidence>
<evidence type="ECO:0000256" key="9">
    <source>
        <dbReference type="ARBA" id="ARBA00022837"/>
    </source>
</evidence>
<evidence type="ECO:0000256" key="3">
    <source>
        <dbReference type="ARBA" id="ARBA00022475"/>
    </source>
</evidence>
<keyword evidence="6" id="KW-0479">Metal-binding</keyword>
<evidence type="ECO:0000259" key="21">
    <source>
        <dbReference type="PROSITE" id="PS50268"/>
    </source>
</evidence>
<reference evidence="22" key="2">
    <citation type="submission" date="2025-09" db="UniProtKB">
        <authorList>
            <consortium name="Ensembl"/>
        </authorList>
    </citation>
    <scope>IDENTIFICATION</scope>
</reference>
<dbReference type="Gene3D" id="4.10.900.10">
    <property type="entry name" value="TCF3-CBD (Catenin binding domain)"/>
    <property type="match status" value="1"/>
</dbReference>
<dbReference type="Ensembl" id="ENSPKIT00000042255.1">
    <property type="protein sequence ID" value="ENSPKIP00000017739.1"/>
    <property type="gene ID" value="ENSPKIG00000003532.1"/>
</dbReference>
<dbReference type="FunFam" id="4.10.900.10:FF:000003">
    <property type="entry name" value="Desmoglein 1"/>
    <property type="match status" value="1"/>
</dbReference>
<evidence type="ECO:0000256" key="2">
    <source>
        <dbReference type="ARBA" id="ARBA00004568"/>
    </source>
</evidence>
<accession>A0A3B3RH31</accession>
<keyword evidence="23" id="KW-1185">Reference proteome</keyword>
<dbReference type="GO" id="GO:0005509">
    <property type="term" value="F:calcium ion binding"/>
    <property type="evidence" value="ECO:0007669"/>
    <property type="project" value="UniProtKB-UniRule"/>
</dbReference>
<reference evidence="22" key="1">
    <citation type="submission" date="2025-08" db="UniProtKB">
        <authorList>
            <consortium name="Ensembl"/>
        </authorList>
    </citation>
    <scope>IDENTIFICATION</scope>
</reference>
<dbReference type="AlphaFoldDB" id="A0A3B3RH31"/>
<feature type="compositionally biased region" description="Pro residues" evidence="18">
    <location>
        <begin position="823"/>
        <end position="839"/>
    </location>
</feature>
<dbReference type="FunFam" id="2.60.40.60:FF:000011">
    <property type="entry name" value="Cadherin 1"/>
    <property type="match status" value="1"/>
</dbReference>
<dbReference type="InterPro" id="IPR000233">
    <property type="entry name" value="Cadherin_Y-type_LIR"/>
</dbReference>
<keyword evidence="10 16" id="KW-0130">Cell adhesion</keyword>
<dbReference type="CDD" id="cd11304">
    <property type="entry name" value="Cadherin_repeat"/>
    <property type="match status" value="4"/>
</dbReference>
<evidence type="ECO:0000256" key="20">
    <source>
        <dbReference type="SAM" id="SignalP"/>
    </source>
</evidence>
<keyword evidence="4" id="KW-0165">Cleavage on pair of basic residues</keyword>
<evidence type="ECO:0000256" key="6">
    <source>
        <dbReference type="ARBA" id="ARBA00022723"/>
    </source>
</evidence>
<keyword evidence="11" id="KW-0965">Cell junction</keyword>
<evidence type="ECO:0000256" key="18">
    <source>
        <dbReference type="SAM" id="MobiDB-lite"/>
    </source>
</evidence>